<name>A0AAE1UWL9_9SOLA</name>
<gene>
    <name evidence="1" type="ORF">RND71_033972</name>
</gene>
<dbReference type="EMBL" id="JAVYJV010000018">
    <property type="protein sequence ID" value="KAK4347633.1"/>
    <property type="molecule type" value="Genomic_DNA"/>
</dbReference>
<dbReference type="AlphaFoldDB" id="A0AAE1UWL9"/>
<proteinExistence type="predicted"/>
<protein>
    <submittedName>
        <fullName evidence="1">Uncharacterized protein</fullName>
    </submittedName>
</protein>
<sequence>MRLADPFHPWMNDDLVAIGAEVAKSNINDLYQFTNEIVQKLNACRRGAFIIFRKKDFYFSPSDVELRKQIGAATYVEWNSKVGAKSDFKVCFQLAVGIKARILVRRFVLNGSKIARHKDIMLQLTRKSNPESQIRVKAAIDVILKTL</sequence>
<evidence type="ECO:0000313" key="1">
    <source>
        <dbReference type="EMBL" id="KAK4347633.1"/>
    </source>
</evidence>
<organism evidence="1 2">
    <name type="scientific">Anisodus tanguticus</name>
    <dbReference type="NCBI Taxonomy" id="243964"/>
    <lineage>
        <taxon>Eukaryota</taxon>
        <taxon>Viridiplantae</taxon>
        <taxon>Streptophyta</taxon>
        <taxon>Embryophyta</taxon>
        <taxon>Tracheophyta</taxon>
        <taxon>Spermatophyta</taxon>
        <taxon>Magnoliopsida</taxon>
        <taxon>eudicotyledons</taxon>
        <taxon>Gunneridae</taxon>
        <taxon>Pentapetalae</taxon>
        <taxon>asterids</taxon>
        <taxon>lamiids</taxon>
        <taxon>Solanales</taxon>
        <taxon>Solanaceae</taxon>
        <taxon>Solanoideae</taxon>
        <taxon>Hyoscyameae</taxon>
        <taxon>Anisodus</taxon>
    </lineage>
</organism>
<evidence type="ECO:0000313" key="2">
    <source>
        <dbReference type="Proteomes" id="UP001291623"/>
    </source>
</evidence>
<comment type="caution">
    <text evidence="1">The sequence shown here is derived from an EMBL/GenBank/DDBJ whole genome shotgun (WGS) entry which is preliminary data.</text>
</comment>
<accession>A0AAE1UWL9</accession>
<keyword evidence="2" id="KW-1185">Reference proteome</keyword>
<dbReference type="Proteomes" id="UP001291623">
    <property type="component" value="Unassembled WGS sequence"/>
</dbReference>
<reference evidence="1" key="1">
    <citation type="submission" date="2023-12" db="EMBL/GenBank/DDBJ databases">
        <title>Genome assembly of Anisodus tanguticus.</title>
        <authorList>
            <person name="Wang Y.-J."/>
        </authorList>
    </citation>
    <scope>NUCLEOTIDE SEQUENCE</scope>
    <source>
        <strain evidence="1">KB-2021</strain>
        <tissue evidence="1">Leaf</tissue>
    </source>
</reference>